<sequence>MMAAMSEPRTFPLADLLSVTTPALLSRRGMEGLGDLLAHMTGETLAPWQFLRAADECAAALCDQHPFLRDLQPPKGVDKADLYAWLVEAERAHGGLIRVVRLADWQHQDPGVELLDRIDLARMRTIDREQPKG</sequence>
<dbReference type="EMBL" id="LMWS01000035">
    <property type="protein sequence ID" value="KUN34818.1"/>
    <property type="molecule type" value="Genomic_DNA"/>
</dbReference>
<dbReference type="STRING" id="68231.AQJ30_27495"/>
<protein>
    <recommendedName>
        <fullName evidence="1">DUF7736 domain-containing protein</fullName>
    </recommendedName>
</protein>
<feature type="domain" description="DUF7736" evidence="1">
    <location>
        <begin position="11"/>
        <end position="70"/>
    </location>
</feature>
<name>A0A101QRR9_9ACTN</name>
<dbReference type="AlphaFoldDB" id="A0A101QRR9"/>
<reference evidence="2 3" key="1">
    <citation type="submission" date="2015-10" db="EMBL/GenBank/DDBJ databases">
        <title>Draft genome sequence of Streptomyces longwoodensis DSM 41677, type strain for the species Streptomyces longwoodensis.</title>
        <authorList>
            <person name="Ruckert C."/>
            <person name="Winkler A."/>
            <person name="Kalinowski J."/>
            <person name="Kampfer P."/>
            <person name="Glaeser S."/>
        </authorList>
    </citation>
    <scope>NUCLEOTIDE SEQUENCE [LARGE SCALE GENOMIC DNA]</scope>
    <source>
        <strain evidence="2 3">DSM 41677</strain>
    </source>
</reference>
<keyword evidence="3" id="KW-1185">Reference proteome</keyword>
<gene>
    <name evidence="2" type="ORF">AQJ30_27495</name>
</gene>
<organism evidence="2 3">
    <name type="scientific">Streptomyces longwoodensis</name>
    <dbReference type="NCBI Taxonomy" id="68231"/>
    <lineage>
        <taxon>Bacteria</taxon>
        <taxon>Bacillati</taxon>
        <taxon>Actinomycetota</taxon>
        <taxon>Actinomycetes</taxon>
        <taxon>Kitasatosporales</taxon>
        <taxon>Streptomycetaceae</taxon>
        <taxon>Streptomyces</taxon>
    </lineage>
</organism>
<proteinExistence type="predicted"/>
<dbReference type="InterPro" id="IPR056638">
    <property type="entry name" value="DUF7736"/>
</dbReference>
<evidence type="ECO:0000259" key="1">
    <source>
        <dbReference type="Pfam" id="PF24875"/>
    </source>
</evidence>
<comment type="caution">
    <text evidence="2">The sequence shown here is derived from an EMBL/GenBank/DDBJ whole genome shotgun (WGS) entry which is preliminary data.</text>
</comment>
<accession>A0A101QRR9</accession>
<evidence type="ECO:0000313" key="2">
    <source>
        <dbReference type="EMBL" id="KUN34818.1"/>
    </source>
</evidence>
<dbReference type="Proteomes" id="UP000053271">
    <property type="component" value="Unassembled WGS sequence"/>
</dbReference>
<evidence type="ECO:0000313" key="3">
    <source>
        <dbReference type="Proteomes" id="UP000053271"/>
    </source>
</evidence>
<dbReference type="Pfam" id="PF24875">
    <property type="entry name" value="DUF7736"/>
    <property type="match status" value="1"/>
</dbReference>